<protein>
    <submittedName>
        <fullName evidence="1">Uncharacterized protein</fullName>
    </submittedName>
</protein>
<evidence type="ECO:0000313" key="2">
    <source>
        <dbReference type="Proteomes" id="UP001267638"/>
    </source>
</evidence>
<dbReference type="EMBL" id="JAVDWV010000020">
    <property type="protein sequence ID" value="MDR7156773.1"/>
    <property type="molecule type" value="Genomic_DNA"/>
</dbReference>
<gene>
    <name evidence="1" type="ORF">J2W40_003618</name>
</gene>
<accession>A0ABU1X5B3</accession>
<proteinExistence type="predicted"/>
<dbReference type="Proteomes" id="UP001267638">
    <property type="component" value="Unassembled WGS sequence"/>
</dbReference>
<organism evidence="1 2">
    <name type="scientific">Sphingobium xenophagum</name>
    <dbReference type="NCBI Taxonomy" id="121428"/>
    <lineage>
        <taxon>Bacteria</taxon>
        <taxon>Pseudomonadati</taxon>
        <taxon>Pseudomonadota</taxon>
        <taxon>Alphaproteobacteria</taxon>
        <taxon>Sphingomonadales</taxon>
        <taxon>Sphingomonadaceae</taxon>
        <taxon>Sphingobium</taxon>
    </lineage>
</organism>
<evidence type="ECO:0000313" key="1">
    <source>
        <dbReference type="EMBL" id="MDR7156773.1"/>
    </source>
</evidence>
<keyword evidence="2" id="KW-1185">Reference proteome</keyword>
<sequence>MIGRQRPLLDQAMDCIETSATGRDPIMTLFAGHRHPDEILDEAMSRDAGFEFRVSARIGPLAHIDGRLGEMGCRDEDGWLGHATNSAKAAARTSNRASGPFPLSFRLRRFDA</sequence>
<comment type="caution">
    <text evidence="1">The sequence shown here is derived from an EMBL/GenBank/DDBJ whole genome shotgun (WGS) entry which is preliminary data.</text>
</comment>
<reference evidence="1 2" key="1">
    <citation type="submission" date="2023-07" db="EMBL/GenBank/DDBJ databases">
        <title>Sorghum-associated microbial communities from plants grown in Nebraska, USA.</title>
        <authorList>
            <person name="Schachtman D."/>
        </authorList>
    </citation>
    <scope>NUCLEOTIDE SEQUENCE [LARGE SCALE GENOMIC DNA]</scope>
    <source>
        <strain evidence="1 2">4256</strain>
    </source>
</reference>
<name>A0ABU1X5B3_SPHXE</name>